<dbReference type="Pfam" id="PF01648">
    <property type="entry name" value="ACPS"/>
    <property type="match status" value="1"/>
</dbReference>
<dbReference type="AlphaFoldDB" id="A0A0M6WAH0"/>
<organism evidence="4 6">
    <name type="scientific">Roseburia inulinivorans</name>
    <dbReference type="NCBI Taxonomy" id="360807"/>
    <lineage>
        <taxon>Bacteria</taxon>
        <taxon>Bacillati</taxon>
        <taxon>Bacillota</taxon>
        <taxon>Clostridia</taxon>
        <taxon>Lachnospirales</taxon>
        <taxon>Lachnospiraceae</taxon>
        <taxon>Roseburia</taxon>
    </lineage>
</organism>
<sequence>MDKQKKLRVFYSDISALRDRSDQPQLWEFLCCARQQKIKQCKNEDDRLRAFGAGLLLEYGLRQYGYTQTIPVGSPAAAELEQTGQTRSLQQVRFVYGKNGKPYLGTGQGERLPLMFNLSHSGMYVAAAFGTEDVGVDVELIRTGKQKIAQRFFAEDERKYLEKCWTDEAFTGIWTRKEAYIKAVGTGIAMSLDSFSTMEEQVGEYYLKTWNVERDVWLSVCRKGSAIERCLPEKIALEQVFL</sequence>
<evidence type="ECO:0000259" key="3">
    <source>
        <dbReference type="Pfam" id="PF01648"/>
    </source>
</evidence>
<evidence type="ECO:0000313" key="5">
    <source>
        <dbReference type="EMBL" id="RGR71271.1"/>
    </source>
</evidence>
<dbReference type="InterPro" id="IPR037143">
    <property type="entry name" value="4-PPantetheinyl_Trfase_dom_sf"/>
</dbReference>
<dbReference type="InterPro" id="IPR050559">
    <property type="entry name" value="P-Pant_transferase_sf"/>
</dbReference>
<dbReference type="SUPFAM" id="SSF56214">
    <property type="entry name" value="4'-phosphopantetheinyl transferase"/>
    <property type="match status" value="2"/>
</dbReference>
<evidence type="ECO:0000256" key="2">
    <source>
        <dbReference type="ARBA" id="ARBA00022679"/>
    </source>
</evidence>
<dbReference type="EMBL" id="QRUN01000001">
    <property type="protein sequence ID" value="RGR71271.1"/>
    <property type="molecule type" value="Genomic_DNA"/>
</dbReference>
<keyword evidence="6" id="KW-1185">Reference proteome</keyword>
<dbReference type="GO" id="GO:0019878">
    <property type="term" value="P:lysine biosynthetic process via aminoadipic acid"/>
    <property type="evidence" value="ECO:0007669"/>
    <property type="project" value="TreeGrafter"/>
</dbReference>
<dbReference type="Proteomes" id="UP000285820">
    <property type="component" value="Unassembled WGS sequence"/>
</dbReference>
<dbReference type="RefSeq" id="WP_055039054.1">
    <property type="nucleotide sequence ID" value="NZ_CVRS01000016.1"/>
</dbReference>
<dbReference type="OrthoDB" id="9808281at2"/>
<dbReference type="GO" id="GO:0008897">
    <property type="term" value="F:holo-[acyl-carrier-protein] synthase activity"/>
    <property type="evidence" value="ECO:0007669"/>
    <property type="project" value="InterPro"/>
</dbReference>
<reference evidence="4" key="2">
    <citation type="submission" date="2015-05" db="EMBL/GenBank/DDBJ databases">
        <authorList>
            <person name="Wang D.B."/>
            <person name="Wang M."/>
        </authorList>
    </citation>
    <scope>NUCLEOTIDE SEQUENCE [LARGE SCALE GENOMIC DNA]</scope>
    <source>
        <strain evidence="4">L1-83</strain>
    </source>
</reference>
<proteinExistence type="inferred from homology"/>
<gene>
    <name evidence="5" type="ORF">DWY29_00025</name>
    <name evidence="4" type="ORF">RIL183_00021</name>
</gene>
<feature type="domain" description="4'-phosphopantetheinyl transferase" evidence="3">
    <location>
        <begin position="134"/>
        <end position="210"/>
    </location>
</feature>
<protein>
    <submittedName>
        <fullName evidence="4 5">Phosphopantetheinyl transferase</fullName>
    </submittedName>
</protein>
<reference evidence="5 7" key="3">
    <citation type="submission" date="2018-08" db="EMBL/GenBank/DDBJ databases">
        <title>A genome reference for cultivated species of the human gut microbiota.</title>
        <authorList>
            <person name="Zou Y."/>
            <person name="Xue W."/>
            <person name="Luo G."/>
        </authorList>
    </citation>
    <scope>NUCLEOTIDE SEQUENCE [LARGE SCALE GENOMIC DNA]</scope>
    <source>
        <strain evidence="5 7">AF24-4</strain>
    </source>
</reference>
<dbReference type="Proteomes" id="UP000049828">
    <property type="component" value="Unassembled WGS sequence"/>
</dbReference>
<name>A0A0M6WAH0_9FIRM</name>
<dbReference type="PANTHER" id="PTHR12215:SF10">
    <property type="entry name" value="L-AMINOADIPATE-SEMIALDEHYDE DEHYDROGENASE-PHOSPHOPANTETHEINYL TRANSFERASE"/>
    <property type="match status" value="1"/>
</dbReference>
<evidence type="ECO:0000256" key="1">
    <source>
        <dbReference type="ARBA" id="ARBA00010990"/>
    </source>
</evidence>
<dbReference type="PANTHER" id="PTHR12215">
    <property type="entry name" value="PHOSPHOPANTETHEINE TRANSFERASE"/>
    <property type="match status" value="1"/>
</dbReference>
<dbReference type="GO" id="GO:0000287">
    <property type="term" value="F:magnesium ion binding"/>
    <property type="evidence" value="ECO:0007669"/>
    <property type="project" value="InterPro"/>
</dbReference>
<dbReference type="GO" id="GO:0005829">
    <property type="term" value="C:cytosol"/>
    <property type="evidence" value="ECO:0007669"/>
    <property type="project" value="TreeGrafter"/>
</dbReference>
<evidence type="ECO:0000313" key="6">
    <source>
        <dbReference type="Proteomes" id="UP000049828"/>
    </source>
</evidence>
<evidence type="ECO:0000313" key="7">
    <source>
        <dbReference type="Proteomes" id="UP000285820"/>
    </source>
</evidence>
<dbReference type="STRING" id="360807.ERS852392_00387"/>
<accession>A0A0M6WAH0</accession>
<dbReference type="EMBL" id="CVRS01000016">
    <property type="protein sequence ID" value="CRL32603.1"/>
    <property type="molecule type" value="Genomic_DNA"/>
</dbReference>
<dbReference type="InterPro" id="IPR008278">
    <property type="entry name" value="4-PPantetheinyl_Trfase_dom"/>
</dbReference>
<evidence type="ECO:0000313" key="4">
    <source>
        <dbReference type="EMBL" id="CRL32603.1"/>
    </source>
</evidence>
<reference evidence="6" key="1">
    <citation type="submission" date="2015-05" db="EMBL/GenBank/DDBJ databases">
        <authorList>
            <consortium name="Pathogen Informatics"/>
        </authorList>
    </citation>
    <scope>NUCLEOTIDE SEQUENCE [LARGE SCALE GENOMIC DNA]</scope>
    <source>
        <strain evidence="6">L1-83</strain>
    </source>
</reference>
<dbReference type="Gene3D" id="3.90.470.20">
    <property type="entry name" value="4'-phosphopantetheinyl transferase domain"/>
    <property type="match status" value="1"/>
</dbReference>
<comment type="similarity">
    <text evidence="1">Belongs to the P-Pant transferase superfamily. Gsp/Sfp/HetI/AcpT family.</text>
</comment>
<keyword evidence="2 4" id="KW-0808">Transferase</keyword>